<dbReference type="FunFam" id="3.40.50.1000:FF:000025">
    <property type="entry name" value="HAD hydrolase, family IB"/>
    <property type="match status" value="1"/>
</dbReference>
<dbReference type="Gene3D" id="3.40.50.1000">
    <property type="entry name" value="HAD superfamily/HAD-like"/>
    <property type="match status" value="1"/>
</dbReference>
<feature type="transmembrane region" description="Helical" evidence="6">
    <location>
        <begin position="368"/>
        <end position="389"/>
    </location>
</feature>
<dbReference type="AlphaFoldDB" id="A0A919G8H7"/>
<evidence type="ECO:0000313" key="7">
    <source>
        <dbReference type="EMBL" id="GHH80000.1"/>
    </source>
</evidence>
<evidence type="ECO:0008006" key="9">
    <source>
        <dbReference type="Google" id="ProtNLM"/>
    </source>
</evidence>
<dbReference type="GO" id="GO:0046872">
    <property type="term" value="F:metal ion binding"/>
    <property type="evidence" value="ECO:0007669"/>
    <property type="project" value="UniProtKB-KW"/>
</dbReference>
<gene>
    <name evidence="7" type="ORF">GCM10018781_59260</name>
</gene>
<keyword evidence="3" id="KW-0378">Hydrolase</keyword>
<dbReference type="InterPro" id="IPR050582">
    <property type="entry name" value="HAD-like_SerB"/>
</dbReference>
<reference evidence="7" key="1">
    <citation type="journal article" date="2014" name="Int. J. Syst. Evol. Microbiol.">
        <title>Complete genome sequence of Corynebacterium casei LMG S-19264T (=DSM 44701T), isolated from a smear-ripened cheese.</title>
        <authorList>
            <consortium name="US DOE Joint Genome Institute (JGI-PGF)"/>
            <person name="Walter F."/>
            <person name="Albersmeier A."/>
            <person name="Kalinowski J."/>
            <person name="Ruckert C."/>
        </authorList>
    </citation>
    <scope>NUCLEOTIDE SEQUENCE</scope>
    <source>
        <strain evidence="7">JCM 4646</strain>
    </source>
</reference>
<dbReference type="PANTHER" id="PTHR43344:SF15">
    <property type="entry name" value="PHOSPHOSERINE PHOSPHATASE SERB1"/>
    <property type="match status" value="1"/>
</dbReference>
<dbReference type="NCBIfam" id="TIGR01488">
    <property type="entry name" value="HAD-SF-IB"/>
    <property type="match status" value="1"/>
</dbReference>
<reference evidence="7" key="2">
    <citation type="submission" date="2020-09" db="EMBL/GenBank/DDBJ databases">
        <authorList>
            <person name="Sun Q."/>
            <person name="Ohkuma M."/>
        </authorList>
    </citation>
    <scope>NUCLEOTIDE SEQUENCE</scope>
    <source>
        <strain evidence="7">JCM 4646</strain>
    </source>
</reference>
<comment type="similarity">
    <text evidence="1">Belongs to the HAD-like hydrolase superfamily. SerB family.</text>
</comment>
<evidence type="ECO:0000256" key="3">
    <source>
        <dbReference type="ARBA" id="ARBA00022801"/>
    </source>
</evidence>
<dbReference type="NCBIfam" id="TIGR01490">
    <property type="entry name" value="HAD-SF-IB-hyp1"/>
    <property type="match status" value="1"/>
</dbReference>
<dbReference type="EMBL" id="BNBO01000045">
    <property type="protein sequence ID" value="GHH80000.1"/>
    <property type="molecule type" value="Genomic_DNA"/>
</dbReference>
<dbReference type="InterPro" id="IPR023214">
    <property type="entry name" value="HAD_sf"/>
</dbReference>
<keyword evidence="2" id="KW-0479">Metal-binding</keyword>
<name>A0A919G8H7_9ACTN</name>
<keyword evidence="6" id="KW-0812">Transmembrane</keyword>
<feature type="region of interest" description="Disordered" evidence="5">
    <location>
        <begin position="13"/>
        <end position="63"/>
    </location>
</feature>
<evidence type="ECO:0000256" key="1">
    <source>
        <dbReference type="ARBA" id="ARBA00009184"/>
    </source>
</evidence>
<dbReference type="CDD" id="cd02612">
    <property type="entry name" value="HAD_PGPPase"/>
    <property type="match status" value="1"/>
</dbReference>
<dbReference type="Proteomes" id="UP000617734">
    <property type="component" value="Unassembled WGS sequence"/>
</dbReference>
<dbReference type="InterPro" id="IPR006385">
    <property type="entry name" value="HAD_hydro_SerB1"/>
</dbReference>
<evidence type="ECO:0000313" key="8">
    <source>
        <dbReference type="Proteomes" id="UP000617734"/>
    </source>
</evidence>
<dbReference type="Pfam" id="PF12710">
    <property type="entry name" value="HAD"/>
    <property type="match status" value="1"/>
</dbReference>
<sequence length="395" mass="41321">MLGAMAVLRRLTQARRTPTERTALAGEAAAEAAEAALRAAPAPRPDTPAGHPGTPVAGAAGTATAPTVAAGTAGTARAQAVPAAAEPDLALKADGTAGADGTTGAAGTEQTDGTDGTAGKKPAKAPRPPAENHTPDPDDPRAAAFFDCDNTILRGAAIFYLGIGLYRRRFFTRRDVARFGWQQAWFRLHGTEDPGHMADAQHTALGLVAGKRTADLEEICEEIFEEVIAEKIWPGTRALVQMHLDAGQRVWLVTAAPQEVARIIARRLGMTGALGTVAEATDGYYTGRLVGELLHGPAKAAAVRSLARRERLDLDRCAAYSDSANDIPMLSLVGHPYVVNPDGALRRHARAMGWRVRDFRTGRKAARVGIPAAAALGVVAGATAAGVAVHRRRTT</sequence>
<keyword evidence="4" id="KW-0460">Magnesium</keyword>
<evidence type="ECO:0000256" key="5">
    <source>
        <dbReference type="SAM" id="MobiDB-lite"/>
    </source>
</evidence>
<dbReference type="InterPro" id="IPR036412">
    <property type="entry name" value="HAD-like_sf"/>
</dbReference>
<proteinExistence type="inferred from homology"/>
<accession>A0A919G8H7</accession>
<keyword evidence="6" id="KW-1133">Transmembrane helix</keyword>
<dbReference type="SUPFAM" id="SSF56784">
    <property type="entry name" value="HAD-like"/>
    <property type="match status" value="1"/>
</dbReference>
<protein>
    <recommendedName>
        <fullName evidence="9">Hydrolase</fullName>
    </recommendedName>
</protein>
<organism evidence="7 8">
    <name type="scientific">Kitasatospora indigofera</name>
    <dbReference type="NCBI Taxonomy" id="67307"/>
    <lineage>
        <taxon>Bacteria</taxon>
        <taxon>Bacillati</taxon>
        <taxon>Actinomycetota</taxon>
        <taxon>Actinomycetes</taxon>
        <taxon>Kitasatosporales</taxon>
        <taxon>Streptomycetaceae</taxon>
        <taxon>Kitasatospora</taxon>
    </lineage>
</organism>
<dbReference type="Gene3D" id="1.20.1440.100">
    <property type="entry name" value="SG protein - dephosphorylation function"/>
    <property type="match status" value="1"/>
</dbReference>
<comment type="caution">
    <text evidence="7">The sequence shown here is derived from an EMBL/GenBank/DDBJ whole genome shotgun (WGS) entry which is preliminary data.</text>
</comment>
<evidence type="ECO:0000256" key="2">
    <source>
        <dbReference type="ARBA" id="ARBA00022723"/>
    </source>
</evidence>
<dbReference type="GO" id="GO:0016787">
    <property type="term" value="F:hydrolase activity"/>
    <property type="evidence" value="ECO:0007669"/>
    <property type="project" value="UniProtKB-KW"/>
</dbReference>
<dbReference type="PANTHER" id="PTHR43344">
    <property type="entry name" value="PHOSPHOSERINE PHOSPHATASE"/>
    <property type="match status" value="1"/>
</dbReference>
<evidence type="ECO:0000256" key="4">
    <source>
        <dbReference type="ARBA" id="ARBA00022842"/>
    </source>
</evidence>
<evidence type="ECO:0000256" key="6">
    <source>
        <dbReference type="SAM" id="Phobius"/>
    </source>
</evidence>
<feature type="region of interest" description="Disordered" evidence="5">
    <location>
        <begin position="93"/>
        <end position="142"/>
    </location>
</feature>
<feature type="compositionally biased region" description="Low complexity" evidence="5">
    <location>
        <begin position="20"/>
        <end position="63"/>
    </location>
</feature>
<keyword evidence="6" id="KW-0472">Membrane</keyword>
<keyword evidence="8" id="KW-1185">Reference proteome</keyword>
<feature type="compositionally biased region" description="Low complexity" evidence="5">
    <location>
        <begin position="93"/>
        <end position="120"/>
    </location>
</feature>